<dbReference type="AlphaFoldDB" id="A0A0D7AUB4"/>
<keyword evidence="3" id="KW-1185">Reference proteome</keyword>
<accession>A0A0D7AUB4</accession>
<evidence type="ECO:0008006" key="4">
    <source>
        <dbReference type="Google" id="ProtNLM"/>
    </source>
</evidence>
<protein>
    <recommendedName>
        <fullName evidence="4">Zn(2)-C6 fungal-type domain-containing protein</fullName>
    </recommendedName>
</protein>
<feature type="region of interest" description="Disordered" evidence="1">
    <location>
        <begin position="137"/>
        <end position="188"/>
    </location>
</feature>
<sequence>MPANVSINDERIVSQKRLENYFNCSRCREKGKQCGYQKKGPCVECLTARQKCDKGEAQRLLRRKKIGQLADAVNERADGVRLQASQMTNHVRTLLQRIGDMTGKLEKTHKKMVQYRTAYEGATTEIADLRRKLAEAEDELADANERLTRDKEEEKEQDAGDGDEQDGDDKGGDEEEEDDDESRMQTDA</sequence>
<gene>
    <name evidence="2" type="ORF">CYLTODRAFT_495051</name>
</gene>
<dbReference type="Proteomes" id="UP000054007">
    <property type="component" value="Unassembled WGS sequence"/>
</dbReference>
<evidence type="ECO:0000256" key="1">
    <source>
        <dbReference type="SAM" id="MobiDB-lite"/>
    </source>
</evidence>
<reference evidence="2 3" key="1">
    <citation type="journal article" date="2015" name="Fungal Genet. Biol.">
        <title>Evolution of novel wood decay mechanisms in Agaricales revealed by the genome sequences of Fistulina hepatica and Cylindrobasidium torrendii.</title>
        <authorList>
            <person name="Floudas D."/>
            <person name="Held B.W."/>
            <person name="Riley R."/>
            <person name="Nagy L.G."/>
            <person name="Koehler G."/>
            <person name="Ransdell A.S."/>
            <person name="Younus H."/>
            <person name="Chow J."/>
            <person name="Chiniquy J."/>
            <person name="Lipzen A."/>
            <person name="Tritt A."/>
            <person name="Sun H."/>
            <person name="Haridas S."/>
            <person name="LaButti K."/>
            <person name="Ohm R.A."/>
            <person name="Kues U."/>
            <person name="Blanchette R.A."/>
            <person name="Grigoriev I.V."/>
            <person name="Minto R.E."/>
            <person name="Hibbett D.S."/>
        </authorList>
    </citation>
    <scope>NUCLEOTIDE SEQUENCE [LARGE SCALE GENOMIC DNA]</scope>
    <source>
        <strain evidence="2 3">FP15055 ss-10</strain>
    </source>
</reference>
<feature type="compositionally biased region" description="Acidic residues" evidence="1">
    <location>
        <begin position="159"/>
        <end position="181"/>
    </location>
</feature>
<evidence type="ECO:0000313" key="3">
    <source>
        <dbReference type="Proteomes" id="UP000054007"/>
    </source>
</evidence>
<dbReference type="EMBL" id="KN880871">
    <property type="protein sequence ID" value="KIY61787.1"/>
    <property type="molecule type" value="Genomic_DNA"/>
</dbReference>
<proteinExistence type="predicted"/>
<organism evidence="2 3">
    <name type="scientific">Cylindrobasidium torrendii FP15055 ss-10</name>
    <dbReference type="NCBI Taxonomy" id="1314674"/>
    <lineage>
        <taxon>Eukaryota</taxon>
        <taxon>Fungi</taxon>
        <taxon>Dikarya</taxon>
        <taxon>Basidiomycota</taxon>
        <taxon>Agaricomycotina</taxon>
        <taxon>Agaricomycetes</taxon>
        <taxon>Agaricomycetidae</taxon>
        <taxon>Agaricales</taxon>
        <taxon>Marasmiineae</taxon>
        <taxon>Physalacriaceae</taxon>
        <taxon>Cylindrobasidium</taxon>
    </lineage>
</organism>
<dbReference type="Gene3D" id="1.20.5.340">
    <property type="match status" value="1"/>
</dbReference>
<name>A0A0D7AUB4_9AGAR</name>
<evidence type="ECO:0000313" key="2">
    <source>
        <dbReference type="EMBL" id="KIY61787.1"/>
    </source>
</evidence>
<feature type="compositionally biased region" description="Basic and acidic residues" evidence="1">
    <location>
        <begin position="143"/>
        <end position="158"/>
    </location>
</feature>